<organism evidence="2 3">
    <name type="scientific">Candidatus Kuenenbacteria bacterium RIFCSPHIGHO2_02_FULL_39_13</name>
    <dbReference type="NCBI Taxonomy" id="1798561"/>
    <lineage>
        <taxon>Bacteria</taxon>
        <taxon>Candidatus Kueneniibacteriota</taxon>
    </lineage>
</organism>
<comment type="caution">
    <text evidence="2">The sequence shown here is derived from an EMBL/GenBank/DDBJ whole genome shotgun (WGS) entry which is preliminary data.</text>
</comment>
<evidence type="ECO:0000256" key="1">
    <source>
        <dbReference type="SAM" id="Phobius"/>
    </source>
</evidence>
<accession>A0A1F6FMU4</accession>
<dbReference type="EMBL" id="MFMW01000019">
    <property type="protein sequence ID" value="OGG87183.1"/>
    <property type="molecule type" value="Genomic_DNA"/>
</dbReference>
<proteinExistence type="predicted"/>
<evidence type="ECO:0000313" key="3">
    <source>
        <dbReference type="Proteomes" id="UP000179136"/>
    </source>
</evidence>
<dbReference type="STRING" id="1798561.A3B87_03120"/>
<keyword evidence="1" id="KW-0812">Transmembrane</keyword>
<dbReference type="AlphaFoldDB" id="A0A1F6FMU4"/>
<gene>
    <name evidence="2" type="ORF">A3B87_03120</name>
</gene>
<reference evidence="2 3" key="1">
    <citation type="journal article" date="2016" name="Nat. Commun.">
        <title>Thousands of microbial genomes shed light on interconnected biogeochemical processes in an aquifer system.</title>
        <authorList>
            <person name="Anantharaman K."/>
            <person name="Brown C.T."/>
            <person name="Hug L.A."/>
            <person name="Sharon I."/>
            <person name="Castelle C.J."/>
            <person name="Probst A.J."/>
            <person name="Thomas B.C."/>
            <person name="Singh A."/>
            <person name="Wilkins M.J."/>
            <person name="Karaoz U."/>
            <person name="Brodie E.L."/>
            <person name="Williams K.H."/>
            <person name="Hubbard S.S."/>
            <person name="Banfield J.F."/>
        </authorList>
    </citation>
    <scope>NUCLEOTIDE SEQUENCE [LARGE SCALE GENOMIC DNA]</scope>
</reference>
<keyword evidence="1" id="KW-0472">Membrane</keyword>
<feature type="transmembrane region" description="Helical" evidence="1">
    <location>
        <begin position="5"/>
        <end position="26"/>
    </location>
</feature>
<evidence type="ECO:0000313" key="2">
    <source>
        <dbReference type="EMBL" id="OGG87183.1"/>
    </source>
</evidence>
<dbReference type="Proteomes" id="UP000179136">
    <property type="component" value="Unassembled WGS sequence"/>
</dbReference>
<dbReference type="SUPFAM" id="SSF48452">
    <property type="entry name" value="TPR-like"/>
    <property type="match status" value="1"/>
</dbReference>
<dbReference type="Gene3D" id="1.25.40.10">
    <property type="entry name" value="Tetratricopeptide repeat domain"/>
    <property type="match status" value="1"/>
</dbReference>
<dbReference type="InterPro" id="IPR011990">
    <property type="entry name" value="TPR-like_helical_dom_sf"/>
</dbReference>
<name>A0A1F6FMU4_9BACT</name>
<protein>
    <submittedName>
        <fullName evidence="2">Uncharacterized protein</fullName>
    </submittedName>
</protein>
<keyword evidence="1" id="KW-1133">Transmembrane helix</keyword>
<sequence length="237" mass="27451">MNKKLIIIIIVFIVIIGGGAGAWFYFSKAPDNGSGQKVIMEINPEELVIFEVKLDNLSDYQKDQAFKRFTNAKNTISQNKEDGLANEDNANFYAWLEIASVQKLIGDYDRAIKIWTWFTEIYSGNSISPANLGDLYKSFVVDKEKSEKYYKIALEREKHDFQIYYGFYELYRYVFDDADKAIAVLQDGMANNPDRKDYLTELINYLISLDRRDQASAVIENWIAQHPEDFSLKARLQ</sequence>